<protein>
    <recommendedName>
        <fullName evidence="3">Spore coat protein</fullName>
    </recommendedName>
</protein>
<accession>A0A378XXF8</accession>
<dbReference type="RefSeq" id="WP_016820532.1">
    <property type="nucleotide sequence ID" value="NZ_CP023711.1"/>
</dbReference>
<organism evidence="1 2">
    <name type="scientific">Paenibacillus polymyxa</name>
    <name type="common">Bacillus polymyxa</name>
    <dbReference type="NCBI Taxonomy" id="1406"/>
    <lineage>
        <taxon>Bacteria</taxon>
        <taxon>Bacillati</taxon>
        <taxon>Bacillota</taxon>
        <taxon>Bacilli</taxon>
        <taxon>Bacillales</taxon>
        <taxon>Paenibacillaceae</taxon>
        <taxon>Paenibacillus</taxon>
    </lineage>
</organism>
<proteinExistence type="predicted"/>
<dbReference type="EMBL" id="UGSC01000001">
    <property type="protein sequence ID" value="SUA68289.1"/>
    <property type="molecule type" value="Genomic_DNA"/>
</dbReference>
<reference evidence="1 2" key="1">
    <citation type="submission" date="2018-06" db="EMBL/GenBank/DDBJ databases">
        <authorList>
            <consortium name="Pathogen Informatics"/>
            <person name="Doyle S."/>
        </authorList>
    </citation>
    <scope>NUCLEOTIDE SEQUENCE [LARGE SCALE GENOMIC DNA]</scope>
    <source>
        <strain evidence="1 2">NCTC10343</strain>
    </source>
</reference>
<name>A0A378XXF8_PAEPO</name>
<dbReference type="AlphaFoldDB" id="A0A378XXF8"/>
<evidence type="ECO:0008006" key="3">
    <source>
        <dbReference type="Google" id="ProtNLM"/>
    </source>
</evidence>
<dbReference type="GeneID" id="93350393"/>
<evidence type="ECO:0000313" key="2">
    <source>
        <dbReference type="Proteomes" id="UP000254400"/>
    </source>
</evidence>
<dbReference type="Proteomes" id="UP000254400">
    <property type="component" value="Unassembled WGS sequence"/>
</dbReference>
<gene>
    <name evidence="1" type="ORF">NCTC10343_01607</name>
</gene>
<evidence type="ECO:0000313" key="1">
    <source>
        <dbReference type="EMBL" id="SUA68289.1"/>
    </source>
</evidence>
<sequence length="78" mass="8750">MQSMNMQPLSGKELEYIVDSISNEELLLKQCAATAASIQQPAIQQACLQLAKTHEHHLNVLFNALQQHQQLAPMQPQQ</sequence>